<name>A0ABP8FE72_9BACT</name>
<dbReference type="Gene3D" id="3.55.50.30">
    <property type="match status" value="1"/>
</dbReference>
<dbReference type="Proteomes" id="UP001501207">
    <property type="component" value="Unassembled WGS sequence"/>
</dbReference>
<sequence>MHNKRFVSLVTRCLSGNITREEQEELNEELQASTAAREKFELLRRFWQHRPDGMGGVDPSAAYRLVQERLSHEPARGKRRPRFRRQAFLAAAVLLLLILAGALLYRYKPFSRDSETVKWITLSTPRKEKRHIVLEDGTGIWLNVDSRLRYPERFGKHTREVYLSGEAFFEVKKAAAHPFVIHANDLDIKVLGTAFDVKSYPGDPTYETTLLKGAIEVSLRSNPSKKIRMKPNEKLVWRNQRATDSLALMHKEKEKAASPDWHQLPRVSIGEPLYLPGEDSSAVAENAWVENKLVFRDESFEVLAVQLERWYDVHIRFKREAPRYYRFSGIFTRETVEQALEALQMTESFHYRIKGNDITIF</sequence>
<dbReference type="InterPro" id="IPR006860">
    <property type="entry name" value="FecR"/>
</dbReference>
<keyword evidence="1" id="KW-1133">Transmembrane helix</keyword>
<comment type="caution">
    <text evidence="4">The sequence shown here is derived from an EMBL/GenBank/DDBJ whole genome shotgun (WGS) entry which is preliminary data.</text>
</comment>
<gene>
    <name evidence="4" type="ORF">GCM10023143_03500</name>
</gene>
<feature type="domain" description="FecR protein" evidence="2">
    <location>
        <begin position="121"/>
        <end position="216"/>
    </location>
</feature>
<dbReference type="Pfam" id="PF16344">
    <property type="entry name" value="FecR_C"/>
    <property type="match status" value="1"/>
</dbReference>
<keyword evidence="1" id="KW-0812">Transmembrane</keyword>
<dbReference type="EMBL" id="BAABFN010000001">
    <property type="protein sequence ID" value="GAA4301602.1"/>
    <property type="molecule type" value="Genomic_DNA"/>
</dbReference>
<dbReference type="RefSeq" id="WP_344974359.1">
    <property type="nucleotide sequence ID" value="NZ_BAABFN010000001.1"/>
</dbReference>
<evidence type="ECO:0000259" key="3">
    <source>
        <dbReference type="Pfam" id="PF16344"/>
    </source>
</evidence>
<dbReference type="PANTHER" id="PTHR30273">
    <property type="entry name" value="PERIPLASMIC SIGNAL SENSOR AND SIGMA FACTOR ACTIVATOR FECR-RELATED"/>
    <property type="match status" value="1"/>
</dbReference>
<evidence type="ECO:0000259" key="2">
    <source>
        <dbReference type="Pfam" id="PF04773"/>
    </source>
</evidence>
<dbReference type="InterPro" id="IPR032508">
    <property type="entry name" value="FecR_C"/>
</dbReference>
<evidence type="ECO:0000313" key="5">
    <source>
        <dbReference type="Proteomes" id="UP001501207"/>
    </source>
</evidence>
<evidence type="ECO:0000313" key="4">
    <source>
        <dbReference type="EMBL" id="GAA4301602.1"/>
    </source>
</evidence>
<accession>A0ABP8FE72</accession>
<evidence type="ECO:0008006" key="6">
    <source>
        <dbReference type="Google" id="ProtNLM"/>
    </source>
</evidence>
<protein>
    <recommendedName>
        <fullName evidence="6">FecR family protein</fullName>
    </recommendedName>
</protein>
<proteinExistence type="predicted"/>
<dbReference type="PIRSF" id="PIRSF018266">
    <property type="entry name" value="FecR"/>
    <property type="match status" value="1"/>
</dbReference>
<dbReference type="Pfam" id="PF04773">
    <property type="entry name" value="FecR"/>
    <property type="match status" value="1"/>
</dbReference>
<organism evidence="4 5">
    <name type="scientific">Compostibacter hankyongensis</name>
    <dbReference type="NCBI Taxonomy" id="1007089"/>
    <lineage>
        <taxon>Bacteria</taxon>
        <taxon>Pseudomonadati</taxon>
        <taxon>Bacteroidota</taxon>
        <taxon>Chitinophagia</taxon>
        <taxon>Chitinophagales</taxon>
        <taxon>Chitinophagaceae</taxon>
        <taxon>Compostibacter</taxon>
    </lineage>
</organism>
<reference evidence="5" key="1">
    <citation type="journal article" date="2019" name="Int. J. Syst. Evol. Microbiol.">
        <title>The Global Catalogue of Microorganisms (GCM) 10K type strain sequencing project: providing services to taxonomists for standard genome sequencing and annotation.</title>
        <authorList>
            <consortium name="The Broad Institute Genomics Platform"/>
            <consortium name="The Broad Institute Genome Sequencing Center for Infectious Disease"/>
            <person name="Wu L."/>
            <person name="Ma J."/>
        </authorList>
    </citation>
    <scope>NUCLEOTIDE SEQUENCE [LARGE SCALE GENOMIC DNA]</scope>
    <source>
        <strain evidence="5">JCM 17664</strain>
    </source>
</reference>
<dbReference type="PANTHER" id="PTHR30273:SF2">
    <property type="entry name" value="PROTEIN FECR"/>
    <property type="match status" value="1"/>
</dbReference>
<evidence type="ECO:0000256" key="1">
    <source>
        <dbReference type="SAM" id="Phobius"/>
    </source>
</evidence>
<feature type="domain" description="Protein FecR C-terminal" evidence="3">
    <location>
        <begin position="292"/>
        <end position="360"/>
    </location>
</feature>
<keyword evidence="1" id="KW-0472">Membrane</keyword>
<keyword evidence="5" id="KW-1185">Reference proteome</keyword>
<dbReference type="Gene3D" id="2.60.120.1440">
    <property type="match status" value="1"/>
</dbReference>
<dbReference type="InterPro" id="IPR012373">
    <property type="entry name" value="Ferrdict_sens_TM"/>
</dbReference>
<feature type="transmembrane region" description="Helical" evidence="1">
    <location>
        <begin position="87"/>
        <end position="107"/>
    </location>
</feature>